<feature type="compositionally biased region" description="Acidic residues" evidence="1">
    <location>
        <begin position="519"/>
        <end position="539"/>
    </location>
</feature>
<organism evidence="2 3">
    <name type="scientific">Venturia effusa</name>
    <dbReference type="NCBI Taxonomy" id="50376"/>
    <lineage>
        <taxon>Eukaryota</taxon>
        <taxon>Fungi</taxon>
        <taxon>Dikarya</taxon>
        <taxon>Ascomycota</taxon>
        <taxon>Pezizomycotina</taxon>
        <taxon>Dothideomycetes</taxon>
        <taxon>Pleosporomycetidae</taxon>
        <taxon>Venturiales</taxon>
        <taxon>Venturiaceae</taxon>
        <taxon>Venturia</taxon>
    </lineage>
</organism>
<dbReference type="EMBL" id="CP042192">
    <property type="protein sequence ID" value="QDS72791.1"/>
    <property type="molecule type" value="Genomic_DNA"/>
</dbReference>
<evidence type="ECO:0000313" key="2">
    <source>
        <dbReference type="EMBL" id="QDS72791.1"/>
    </source>
</evidence>
<feature type="region of interest" description="Disordered" evidence="1">
    <location>
        <begin position="514"/>
        <end position="599"/>
    </location>
</feature>
<name>A0A517LAY0_9PEZI</name>
<evidence type="ECO:0000256" key="1">
    <source>
        <dbReference type="SAM" id="MobiDB-lite"/>
    </source>
</evidence>
<proteinExistence type="predicted"/>
<accession>A0A517LAY0</accession>
<protein>
    <submittedName>
        <fullName evidence="2">Uncharacterized protein</fullName>
    </submittedName>
</protein>
<feature type="compositionally biased region" description="Polar residues" evidence="1">
    <location>
        <begin position="558"/>
        <end position="572"/>
    </location>
</feature>
<reference evidence="2 3" key="1">
    <citation type="submission" date="2019-07" db="EMBL/GenBank/DDBJ databases">
        <title>Finished genome of Venturia effusa.</title>
        <authorList>
            <person name="Young C.A."/>
            <person name="Cox M.P."/>
            <person name="Ganley A.R.D."/>
            <person name="David W.J."/>
        </authorList>
    </citation>
    <scope>NUCLEOTIDE SEQUENCE [LARGE SCALE GENOMIC DNA]</scope>
    <source>
        <strain evidence="3">albino</strain>
    </source>
</reference>
<evidence type="ECO:0000313" key="3">
    <source>
        <dbReference type="Proteomes" id="UP000316270"/>
    </source>
</evidence>
<dbReference type="AlphaFoldDB" id="A0A517LAY0"/>
<sequence>MSQEQSEQPQGGWPEKRKSTSKPGSVAKRKKSIARVPRAFEIKDDDKFILEKASRQIEGTHYSINDVPYKSLDLLKSYAEKADEVEQNRIEKSDFKYKKVFVPADERELSEEVIAQLKGICQDYYWPNAKRNGRTMHETLFDIPYAVLQHMLGLHLMWEDPPLDELLSWTDSWLFVIVHALGRYENGQRVPIISCGRASGLTTTDGQSASFYSANDLHEAYQVLNRAWKVGPVDSSHGDVSFKLDPRKFAHEWLSHGEVRDSEHEMKHVELGEMILQGLFHLYPELDMPGLCERTGLYEHLTAFRLGMFYCTKDSEITTKDMAVCENIAKLFRKPGQEKAPLSVLLDTLSLRKRMARNDDFRSWIVKNYTVEEVREEWFPDIHIIPDNLPEVKQSVELLREAFAALDLEPTPQIFLIHDNGGKGKNFGEYKVADLRTTCQMCVEDRDEKQNHRTKVLRNCFQKDTDSLKRRNKATLQLWADSGAAYSKGLTQLLLSQTNNWKLNKKEKAANLRRLASEQVDESDIEAPEDQNEEDEGEGEKENSLQTRDIVNDHQTQEGESSTETFDPQSAGPSKRPATEEPSYKSKTNYASAIRDKTKRQASFSTTKEVFIEEIRKHCNGMYKRWVARSRLRAADREFKANILPGLVLSVSTPVAAAHQPLTIEDSDASNSTTIFDIIGTADRKPDSSQAFVSA</sequence>
<feature type="region of interest" description="Disordered" evidence="1">
    <location>
        <begin position="1"/>
        <end position="33"/>
    </location>
</feature>
<dbReference type="OrthoDB" id="4152607at2759"/>
<dbReference type="Proteomes" id="UP000316270">
    <property type="component" value="Chromosome 8"/>
</dbReference>
<gene>
    <name evidence="2" type="ORF">FKW77_006104</name>
</gene>
<keyword evidence="3" id="KW-1185">Reference proteome</keyword>